<gene>
    <name evidence="3" type="ORF">PGLA2088_LOCUS24073</name>
</gene>
<feature type="non-terminal residue" evidence="3">
    <location>
        <position position="1718"/>
    </location>
</feature>
<accession>A0A813JU68</accession>
<dbReference type="EMBL" id="CAJNNW010026353">
    <property type="protein sequence ID" value="CAE8684708.1"/>
    <property type="molecule type" value="Genomic_DNA"/>
</dbReference>
<organism evidence="3 4">
    <name type="scientific">Polarella glacialis</name>
    <name type="common">Dinoflagellate</name>
    <dbReference type="NCBI Taxonomy" id="89957"/>
    <lineage>
        <taxon>Eukaryota</taxon>
        <taxon>Sar</taxon>
        <taxon>Alveolata</taxon>
        <taxon>Dinophyceae</taxon>
        <taxon>Suessiales</taxon>
        <taxon>Suessiaceae</taxon>
        <taxon>Polarella</taxon>
    </lineage>
</organism>
<feature type="region of interest" description="Disordered" evidence="1">
    <location>
        <begin position="451"/>
        <end position="471"/>
    </location>
</feature>
<feature type="transmembrane region" description="Helical" evidence="2">
    <location>
        <begin position="1689"/>
        <end position="1717"/>
    </location>
</feature>
<evidence type="ECO:0000313" key="4">
    <source>
        <dbReference type="Proteomes" id="UP000626109"/>
    </source>
</evidence>
<feature type="compositionally biased region" description="Low complexity" evidence="1">
    <location>
        <begin position="451"/>
        <end position="469"/>
    </location>
</feature>
<comment type="caution">
    <text evidence="3">The sequence shown here is derived from an EMBL/GenBank/DDBJ whole genome shotgun (WGS) entry which is preliminary data.</text>
</comment>
<dbReference type="Proteomes" id="UP000626109">
    <property type="component" value="Unassembled WGS sequence"/>
</dbReference>
<evidence type="ECO:0000256" key="1">
    <source>
        <dbReference type="SAM" id="MobiDB-lite"/>
    </source>
</evidence>
<keyword evidence="2" id="KW-0812">Transmembrane</keyword>
<keyword evidence="2" id="KW-0472">Membrane</keyword>
<evidence type="ECO:0000313" key="3">
    <source>
        <dbReference type="EMBL" id="CAE8684708.1"/>
    </source>
</evidence>
<protein>
    <submittedName>
        <fullName evidence="3">Uncharacterized protein</fullName>
    </submittedName>
</protein>
<proteinExistence type="predicted"/>
<name>A0A813JU68_POLGL</name>
<evidence type="ECO:0000256" key="2">
    <source>
        <dbReference type="SAM" id="Phobius"/>
    </source>
</evidence>
<reference evidence="3" key="1">
    <citation type="submission" date="2021-02" db="EMBL/GenBank/DDBJ databases">
        <authorList>
            <person name="Dougan E. K."/>
            <person name="Rhodes N."/>
            <person name="Thang M."/>
            <person name="Chan C."/>
        </authorList>
    </citation>
    <scope>NUCLEOTIDE SEQUENCE</scope>
</reference>
<sequence>APQGKRVTVLGLFQPRSHVKTALAGAGGGAGPGPVGVTLALLASSATWWRNPPEAMSDASDTPELAPEAVDPIEPDRFGLRWQGASHGSPGGATAWLLTLPAAGRIILLTSEGVIEGGVASPGRGVTGGRAIALDPDTVRAHPPRLFERLNGTEGKVHLCRTLPCTRLHLSADTGNYRSPLVHAMAFARCPESDPASQLDLGAVWTECRTGAPQPALLDASIETDLPPVALAAQEEVPTAEAQGSEPVSVTEVTEVTNGRRRHVSKSPQLETEFSMNAGETLEQDRPPTPRMGWFLDHTFDTTAAQAWYSKVAAKLKWTSQVPLGDHDSQIIRRLSDPKVALSILAVMCMFTYSSLFPGPVPGGVLGSALYYTARITVVVASWLWHIGATFMGPVVSSLVFGSVGAWCAMSAGIVAASSVSAAAFVNVCSRAASAATRVFGTATGSAGVNAGAAPSSGPAPTSGAAAGQAPGGARLGIAKTSEAAPTVGSCPCSAPGVKWSTEVGSQQLAQWCAAKASESLTLLRVDAEHFVLPFGCDPIVDGCISVCRLHRKVYKQTRWSGKCVFPDTCLELGRPVKEYLLPGSPTVGMICMKHVISSLRTQDTLPEWVSRVQASVRGSTSLQEACDGAAGRPGLEGIVAELADEWSVRLAAAWGRVASQCPHEWVLQLAARFGDTPVPRSEAAAPLPPLRSETPVWSPFAGPTQHSSHFPGGLAPKPPPASHNLAAPSMFHGSIVPPDDGPRHPRLAGMMGLYGSGTVPLGPQDHSWSPVPLAGSMPAERHVWDPYRDPNGLASLGGGMVGQSSPTAHPGMSANPMMPGAPVMTGGLASFGIHPGGVALHGQAPWSQGQMGSAHPAPWGPGHGSNPHDPMHGLASAIGSLQLVLSKGNEDVVRQLERTNRKEDARGGDRHSLAGITREDELLKFALCGCDTQPIALCPGETGKEWIRSMRTAVLERRSDLITIDCPVKIDFYVALAVSLCSWGIPEDGESPKVYLDAKDFPALGADELQRWRAPPVSDSVLRASGRDPLTIETWAECCGRLAYFFGLVYGRHHEHSIVECIAALRRKHNSDSRTWSFLVVQRIFSNLLCRYLTEWRQIVRNVVRMSGHEDPTKGHIRRLCQTLGPDGTPIVQPPKVFDLEDPEGHFQKVIYARMQRNVHQALWANAYELGTSKPGARIGGDAAYPQGPKVSPQIMRLATKHTDVGKSGLKKCWKFNSHMGKGHQEWPGACSQDIVYPTLAMDILPHLKVKVAAPGDPGCGSQPYPLGCWEMQQNPLNGESHEGELQAIRELAAMGGKSKEQALEYCEKKGGVLSKNCMKFWDGRSVPIIHHLHQASEHALARELLDNDDDPLYSHCCSRGGFFASSGSGGGGFASSRSLFCFAWTPRRHQDEGVVQEVRRQQENGKPDEPDFMKVEVPRQNVPRDHPQWLYHRYMAGLMPAWSHIFESGLADKHDWFINTEFDHFLSPSRTRANIAAWLQILRRGSAQEQAYVDNPLMLMWGNAYAFNKKLVQAMREQWSTLGRVASRDGESGEEEAKAVGCPLFMKGRSEWPGSCSQDVIYPTLAWNILRPTVKVANPGAPGCGAMIKSQKQEEFPLGCWEMQQNPLGGEDHNAELQAIKELAAMAGMASWAAAQEHCNASGLKEPQCRTLYNGRNVPEIHHLHLASEHALARSILDNDPDPVQSVLVAVGVILYLFVACFVVVFVVVLFMLFLF</sequence>
<keyword evidence="2" id="KW-1133">Transmembrane helix</keyword>